<accession>A0ABN6M753</accession>
<organism evidence="2 3">
    <name type="scientific">Desulfofustis limnaeus</name>
    <dbReference type="NCBI Taxonomy" id="2740163"/>
    <lineage>
        <taxon>Bacteria</taxon>
        <taxon>Pseudomonadati</taxon>
        <taxon>Thermodesulfobacteriota</taxon>
        <taxon>Desulfobulbia</taxon>
        <taxon>Desulfobulbales</taxon>
        <taxon>Desulfocapsaceae</taxon>
        <taxon>Desulfofustis</taxon>
    </lineage>
</organism>
<feature type="chain" id="PRO_5045235579" evidence="1">
    <location>
        <begin position="34"/>
        <end position="161"/>
    </location>
</feature>
<keyword evidence="3" id="KW-1185">Reference proteome</keyword>
<sequence length="161" mass="17531">MKTTQPMNNKPMHLVPFSFLLICSLLMPGLSQAAVREHHFQIEFAFDHQAIPDKTVVGYHLYKQGELACDLAAEASNLLECSITSDTGRFDFTMAAIYNDGSTSPESEPFTYTVVDETSPLLGLMVLTGQSPQNIDGLGEMAGDSSVDLADVISLLQQQSN</sequence>
<reference evidence="2 3" key="1">
    <citation type="submission" date="2022-01" db="EMBL/GenBank/DDBJ databases">
        <title>Desulfofustis limnae sp. nov., a novel mesophilic sulfate-reducing bacterium isolated from marsh soil.</title>
        <authorList>
            <person name="Watanabe M."/>
            <person name="Takahashi A."/>
            <person name="Kojima H."/>
            <person name="Fukui M."/>
        </authorList>
    </citation>
    <scope>NUCLEOTIDE SEQUENCE [LARGE SCALE GENOMIC DNA]</scope>
    <source>
        <strain evidence="2 3">PPLL</strain>
    </source>
</reference>
<feature type="signal peptide" evidence="1">
    <location>
        <begin position="1"/>
        <end position="33"/>
    </location>
</feature>
<dbReference type="Proteomes" id="UP000830055">
    <property type="component" value="Chromosome"/>
</dbReference>
<evidence type="ECO:0000313" key="3">
    <source>
        <dbReference type="Proteomes" id="UP000830055"/>
    </source>
</evidence>
<proteinExistence type="predicted"/>
<name>A0ABN6M753_9BACT</name>
<dbReference type="EMBL" id="AP025516">
    <property type="protein sequence ID" value="BDD87636.1"/>
    <property type="molecule type" value="Genomic_DNA"/>
</dbReference>
<protein>
    <submittedName>
        <fullName evidence="2">Uncharacterized protein</fullName>
    </submittedName>
</protein>
<gene>
    <name evidence="2" type="ORF">DPPLL_20010</name>
</gene>
<dbReference type="RefSeq" id="WP_284151057.1">
    <property type="nucleotide sequence ID" value="NZ_AP025516.1"/>
</dbReference>
<keyword evidence="1" id="KW-0732">Signal</keyword>
<evidence type="ECO:0000256" key="1">
    <source>
        <dbReference type="SAM" id="SignalP"/>
    </source>
</evidence>
<evidence type="ECO:0000313" key="2">
    <source>
        <dbReference type="EMBL" id="BDD87636.1"/>
    </source>
</evidence>